<feature type="coiled-coil region" evidence="1">
    <location>
        <begin position="285"/>
        <end position="312"/>
    </location>
</feature>
<accession>A0A432CWQ2</accession>
<comment type="caution">
    <text evidence="2">The sequence shown here is derived from an EMBL/GenBank/DDBJ whole genome shotgun (WGS) entry which is preliminary data.</text>
</comment>
<evidence type="ECO:0000313" key="3">
    <source>
        <dbReference type="Proteomes" id="UP000268973"/>
    </source>
</evidence>
<dbReference type="AlphaFoldDB" id="A0A432CWQ2"/>
<organism evidence="2 3">
    <name type="scientific">Vibrio aquaticus</name>
    <dbReference type="NCBI Taxonomy" id="2496559"/>
    <lineage>
        <taxon>Bacteria</taxon>
        <taxon>Pseudomonadati</taxon>
        <taxon>Pseudomonadota</taxon>
        <taxon>Gammaproteobacteria</taxon>
        <taxon>Vibrionales</taxon>
        <taxon>Vibrionaceae</taxon>
        <taxon>Vibrio</taxon>
    </lineage>
</organism>
<keyword evidence="3" id="KW-1185">Reference proteome</keyword>
<dbReference type="Proteomes" id="UP000268973">
    <property type="component" value="Unassembled WGS sequence"/>
</dbReference>
<sequence>MKVAVQLFGHLRSYLSTQPYLSSHLLDSYDCDIFIHTWDELEHKDPTWYKSEHLVEDNSVIFDAVKDLYKPKGISIEKNSMIKEEGFFNKDITLRGLKAMLYSQYRVSQLREEYQKSKSIQYDLVITLRPDVLLLAELDLSRYVQEMSYSNKASIHFSNGMHAHTEGSKKIITPLAIDLFFIAKPDTTSLICSSFLGFEKYYIDFSSTYPNGINASEASYLEAMQSNGIMPKFYAFPYVVKRLTGNNHLVAGLEVMEEFDRKLDLPDFIDCNKNDQSKLIAIMLNRLSNEKLDKVKKQLARSKRNMDKLMALCDSIKLKRS</sequence>
<name>A0A432CWQ2_9VIBR</name>
<proteinExistence type="predicted"/>
<evidence type="ECO:0000313" key="2">
    <source>
        <dbReference type="EMBL" id="RTZ14648.1"/>
    </source>
</evidence>
<dbReference type="EMBL" id="RXZH01000007">
    <property type="protein sequence ID" value="RTZ14648.1"/>
    <property type="molecule type" value="Genomic_DNA"/>
</dbReference>
<protein>
    <submittedName>
        <fullName evidence="2">Uncharacterized protein</fullName>
    </submittedName>
</protein>
<dbReference type="OrthoDB" id="7060753at2"/>
<reference evidence="2 3" key="1">
    <citation type="submission" date="2018-12" db="EMBL/GenBank/DDBJ databases">
        <title>Vibrio sp. isolated from China Sea.</title>
        <authorList>
            <person name="Li Y."/>
        </authorList>
    </citation>
    <scope>NUCLEOTIDE SEQUENCE [LARGE SCALE GENOMIC DNA]</scope>
    <source>
        <strain evidence="2 3">BEI207</strain>
    </source>
</reference>
<gene>
    <name evidence="2" type="ORF">EJ063_15135</name>
</gene>
<dbReference type="RefSeq" id="WP_126575192.1">
    <property type="nucleotide sequence ID" value="NZ_RXZH01000007.1"/>
</dbReference>
<evidence type="ECO:0000256" key="1">
    <source>
        <dbReference type="SAM" id="Coils"/>
    </source>
</evidence>
<keyword evidence="1" id="KW-0175">Coiled coil</keyword>